<protein>
    <submittedName>
        <fullName evidence="2">Uncharacterized protein</fullName>
    </submittedName>
</protein>
<dbReference type="Proteomes" id="UP000280296">
    <property type="component" value="Unassembled WGS sequence"/>
</dbReference>
<evidence type="ECO:0000313" key="3">
    <source>
        <dbReference type="Proteomes" id="UP000280296"/>
    </source>
</evidence>
<evidence type="ECO:0000256" key="1">
    <source>
        <dbReference type="SAM" id="MobiDB-lite"/>
    </source>
</evidence>
<organism evidence="2 3">
    <name type="scientific">Tautonia sociabilis</name>
    <dbReference type="NCBI Taxonomy" id="2080755"/>
    <lineage>
        <taxon>Bacteria</taxon>
        <taxon>Pseudomonadati</taxon>
        <taxon>Planctomycetota</taxon>
        <taxon>Planctomycetia</taxon>
        <taxon>Isosphaerales</taxon>
        <taxon>Isosphaeraceae</taxon>
        <taxon>Tautonia</taxon>
    </lineage>
</organism>
<comment type="caution">
    <text evidence="2">The sequence shown here is derived from an EMBL/GenBank/DDBJ whole genome shotgun (WGS) entry which is preliminary data.</text>
</comment>
<accession>A0A432MP39</accession>
<dbReference type="AlphaFoldDB" id="A0A432MP39"/>
<proteinExistence type="predicted"/>
<reference evidence="2 3" key="1">
    <citation type="submission" date="2018-12" db="EMBL/GenBank/DDBJ databases">
        <authorList>
            <person name="Toschakov S.V."/>
        </authorList>
    </citation>
    <scope>NUCLEOTIDE SEQUENCE [LARGE SCALE GENOMIC DNA]</scope>
    <source>
        <strain evidence="2 3">GM2012</strain>
    </source>
</reference>
<dbReference type="EMBL" id="RYZH01000007">
    <property type="protein sequence ID" value="RUL88838.1"/>
    <property type="molecule type" value="Genomic_DNA"/>
</dbReference>
<feature type="region of interest" description="Disordered" evidence="1">
    <location>
        <begin position="1"/>
        <end position="22"/>
    </location>
</feature>
<keyword evidence="3" id="KW-1185">Reference proteome</keyword>
<name>A0A432MP39_9BACT</name>
<gene>
    <name evidence="2" type="ORF">TsocGM_05650</name>
</gene>
<evidence type="ECO:0000313" key="2">
    <source>
        <dbReference type="EMBL" id="RUL88838.1"/>
    </source>
</evidence>
<sequence>MGGMGGGFRSVPPTGLPTAALQPGQTRNLRTRAVSLAPPVGGRAVLPSEGEPLRLADIAQTDAGRDPLVQKALRQLALEKAPEAVSQLVLWHLIYDLDWTSLSELSRSWANGFEVTLARQFVERLERTGEEAPLAAPGRISIEMDGSDPIAEPLCQVLGGSRMFGMEVGLDAPASPEESSLACLIRFHKAPAEGSDREATVLVYASDAEARSWAPMGKFSLAIPTDAPAEQLADNLAGGILGRLVRGQVTKGKKVDGHQTYKLRVDNASPLLLNGLAVAGAAAEPDISPSMIAGFSLAPRHSMTFTVSEEAVERLHLDSGVTIVAADLHAL</sequence>
<reference evidence="2 3" key="2">
    <citation type="submission" date="2019-01" db="EMBL/GenBank/DDBJ databases">
        <title>Tautonia sociabilis, a novel thermotolerant planctomycete of Isosphaeraceae family, isolated from a 4000 m deep subterranean habitat.</title>
        <authorList>
            <person name="Kovaleva O.L."/>
            <person name="Elcheninov A.G."/>
            <person name="Van Heerden E."/>
            <person name="Toshchakov S.V."/>
            <person name="Novikov A."/>
            <person name="Bonch-Osmolovskaya E.A."/>
            <person name="Kublanov I.V."/>
        </authorList>
    </citation>
    <scope>NUCLEOTIDE SEQUENCE [LARGE SCALE GENOMIC DNA]</scope>
    <source>
        <strain evidence="2 3">GM2012</strain>
    </source>
</reference>